<dbReference type="EMBL" id="AB096269">
    <property type="protein sequence ID" value="BBD20580.1"/>
    <property type="molecule type" value="Genomic_DNA"/>
</dbReference>
<organism evidence="1">
    <name type="scientific">Histophilus somni</name>
    <name type="common">Haemophilus somnus</name>
    <dbReference type="NCBI Taxonomy" id="731"/>
    <lineage>
        <taxon>Bacteria</taxon>
        <taxon>Pseudomonadati</taxon>
        <taxon>Pseudomonadota</taxon>
        <taxon>Gammaproteobacteria</taxon>
        <taxon>Pasteurellales</taxon>
        <taxon>Pasteurellaceae</taxon>
        <taxon>Histophilus</taxon>
    </lineage>
</organism>
<dbReference type="AlphaFoldDB" id="A0A6G7QQ14"/>
<evidence type="ECO:0000313" key="1">
    <source>
        <dbReference type="EMBL" id="BBD20580.1"/>
    </source>
</evidence>
<reference evidence="1" key="1">
    <citation type="submission" date="2002-11" db="EMBL/GenBank/DDBJ databases">
        <title>Virulence-associated genes located in a cosmid clone of Haemophilus somnus.</title>
        <authorList>
            <person name="Tagawa Y."/>
            <person name="Tanaka A."/>
            <person name="Hoshinoo K."/>
            <person name="Corbeil L.B."/>
        </authorList>
    </citation>
    <scope>NUCLEOTIDE SEQUENCE</scope>
    <source>
        <strain evidence="1">2336</strain>
    </source>
</reference>
<dbReference type="GeneID" id="77212547"/>
<accession>A0A6G7QQ14</accession>
<protein>
    <submittedName>
        <fullName evidence="1">Uncharacterized protein</fullName>
    </submittedName>
</protein>
<dbReference type="RefSeq" id="WP_012340622.1">
    <property type="nucleotide sequence ID" value="NZ_CP042983.1"/>
</dbReference>
<name>A0A6G7QQ14_HISSO</name>
<proteinExistence type="predicted"/>
<sequence>MRRKTFLKKSKVTLYRTAHNRALRIKRLKKRKAQQAARHAQQFVIQEICC</sequence>